<dbReference type="Gene3D" id="3.40.30.10">
    <property type="entry name" value="Glutaredoxin"/>
    <property type="match status" value="1"/>
</dbReference>
<dbReference type="AlphaFoldDB" id="A0AA96WBJ3"/>
<sequence length="222" mass="24202">MGKYSHSQFELEGRFLGFAAEEGYKLKLLRLSTLSGEYRVKIPKELRPLLYRTLVPGEWIEVSGYQKLDSFKGTVKLKAIRVVPSTPHRSLPQPASQPASVTPVMPFGRSALQPIGSEPTACAATSPTATLSKGRAKTDTILVCQKSDCCKRGAGAVIKALQSELEERGLTDVKIRGTGCMKQCKAGPNLVMPDKSRYCRIRPEEVAAVVDKHFPVPSEVAS</sequence>
<evidence type="ECO:0000313" key="1">
    <source>
        <dbReference type="EMBL" id="WNZ23332.1"/>
    </source>
</evidence>
<accession>A0AA96WBJ3</accession>
<dbReference type="InterPro" id="IPR036249">
    <property type="entry name" value="Thioredoxin-like_sf"/>
</dbReference>
<gene>
    <name evidence="1" type="ORF">HJG54_11030</name>
</gene>
<dbReference type="RefSeq" id="WP_316434960.1">
    <property type="nucleotide sequence ID" value="NZ_CP053586.1"/>
</dbReference>
<dbReference type="SUPFAM" id="SSF52833">
    <property type="entry name" value="Thioredoxin-like"/>
    <property type="match status" value="1"/>
</dbReference>
<proteinExistence type="predicted"/>
<reference evidence="1" key="1">
    <citation type="submission" date="2020-05" db="EMBL/GenBank/DDBJ databases">
        <authorList>
            <person name="Zhu T."/>
            <person name="Keshari N."/>
            <person name="Lu X."/>
        </authorList>
    </citation>
    <scope>NUCLEOTIDE SEQUENCE</scope>
    <source>
        <strain evidence="1">NK1-12</strain>
    </source>
</reference>
<protein>
    <submittedName>
        <fullName evidence="1">(2Fe-2S) ferredoxin domain-containing protein</fullName>
    </submittedName>
</protein>
<dbReference type="CDD" id="cd02980">
    <property type="entry name" value="TRX_Fd_family"/>
    <property type="match status" value="1"/>
</dbReference>
<name>A0AA96WBJ3_9CYAN</name>
<dbReference type="EMBL" id="CP053586">
    <property type="protein sequence ID" value="WNZ23332.1"/>
    <property type="molecule type" value="Genomic_DNA"/>
</dbReference>
<dbReference type="CDD" id="cd03524">
    <property type="entry name" value="RPA2_OBF_family"/>
    <property type="match status" value="1"/>
</dbReference>
<organism evidence="1">
    <name type="scientific">Leptolyngbya sp. NK1-12</name>
    <dbReference type="NCBI Taxonomy" id="2547451"/>
    <lineage>
        <taxon>Bacteria</taxon>
        <taxon>Bacillati</taxon>
        <taxon>Cyanobacteriota</taxon>
        <taxon>Cyanophyceae</taxon>
        <taxon>Leptolyngbyales</taxon>
        <taxon>Leptolyngbyaceae</taxon>
        <taxon>Leptolyngbya group</taxon>
        <taxon>Leptolyngbya</taxon>
    </lineage>
</organism>